<dbReference type="Proteomes" id="UP000475545">
    <property type="component" value="Unassembled WGS sequence"/>
</dbReference>
<name>A0A6L7GXG4_9ACTN</name>
<evidence type="ECO:0000313" key="3">
    <source>
        <dbReference type="Proteomes" id="UP000475545"/>
    </source>
</evidence>
<feature type="transmembrane region" description="Helical" evidence="1">
    <location>
        <begin position="72"/>
        <end position="90"/>
    </location>
</feature>
<sequence length="219" mass="22623">MRFSLGRWIGFVTVAESVGFLIPVAGMGICAAAGCSPWLTWLTVAVFGAGEGALLGLGQAEALHGTEVAVPVLRWVAVTSAAAAFAWMLGMLPSTLNDAGVLADMSNPAVWVAFGVGAVLLLLSIPTAQFLVLRDVMPHAVGWIPVNVAAWSVGLVATFVPGPFVDEDTSTAVLVTSFAVAGICMALMVATITGWWLRRRAAASPNPPPESETCSSLSV</sequence>
<dbReference type="PROSITE" id="PS51257">
    <property type="entry name" value="PROKAR_LIPOPROTEIN"/>
    <property type="match status" value="1"/>
</dbReference>
<keyword evidence="1" id="KW-1133">Transmembrane helix</keyword>
<keyword evidence="1" id="KW-0472">Membrane</keyword>
<keyword evidence="1" id="KW-0812">Transmembrane</keyword>
<accession>A0A6L7GXG4</accession>
<proteinExistence type="predicted"/>
<feature type="transmembrane region" description="Helical" evidence="1">
    <location>
        <begin position="140"/>
        <end position="160"/>
    </location>
</feature>
<feature type="transmembrane region" description="Helical" evidence="1">
    <location>
        <begin position="110"/>
        <end position="133"/>
    </location>
</feature>
<dbReference type="AlphaFoldDB" id="A0A6L7GXG4"/>
<reference evidence="2 3" key="1">
    <citation type="submission" date="2019-11" db="EMBL/GenBank/DDBJ databases">
        <title>Gordonia sp. nov., a novel actinobacterium isolated from mangrove soil in Hainan.</title>
        <authorList>
            <person name="Huang X."/>
            <person name="Xie Y."/>
            <person name="Chu X."/>
            <person name="Xiao K."/>
        </authorList>
    </citation>
    <scope>NUCLEOTIDE SEQUENCE [LARGE SCALE GENOMIC DNA]</scope>
    <source>
        <strain evidence="2 3">HNM0687</strain>
    </source>
</reference>
<comment type="caution">
    <text evidence="2">The sequence shown here is derived from an EMBL/GenBank/DDBJ whole genome shotgun (WGS) entry which is preliminary data.</text>
</comment>
<keyword evidence="3" id="KW-1185">Reference proteome</keyword>
<feature type="transmembrane region" description="Helical" evidence="1">
    <location>
        <begin position="12"/>
        <end position="34"/>
    </location>
</feature>
<protein>
    <submittedName>
        <fullName evidence="2">Uncharacterized protein</fullName>
    </submittedName>
</protein>
<gene>
    <name evidence="2" type="ORF">GIY30_18135</name>
</gene>
<feature type="transmembrane region" description="Helical" evidence="1">
    <location>
        <begin position="172"/>
        <end position="197"/>
    </location>
</feature>
<organism evidence="2 3">
    <name type="scientific">Gordonia mangrovi</name>
    <dbReference type="NCBI Taxonomy" id="2665643"/>
    <lineage>
        <taxon>Bacteria</taxon>
        <taxon>Bacillati</taxon>
        <taxon>Actinomycetota</taxon>
        <taxon>Actinomycetes</taxon>
        <taxon>Mycobacteriales</taxon>
        <taxon>Gordoniaceae</taxon>
        <taxon>Gordonia</taxon>
    </lineage>
</organism>
<feature type="transmembrane region" description="Helical" evidence="1">
    <location>
        <begin position="40"/>
        <end position="60"/>
    </location>
</feature>
<evidence type="ECO:0000256" key="1">
    <source>
        <dbReference type="SAM" id="Phobius"/>
    </source>
</evidence>
<dbReference type="EMBL" id="WMBR01000005">
    <property type="protein sequence ID" value="MXP23258.1"/>
    <property type="molecule type" value="Genomic_DNA"/>
</dbReference>
<evidence type="ECO:0000313" key="2">
    <source>
        <dbReference type="EMBL" id="MXP23258.1"/>
    </source>
</evidence>